<evidence type="ECO:0000313" key="2">
    <source>
        <dbReference type="EMBL" id="KAG2845747.1"/>
    </source>
</evidence>
<evidence type="ECO:0000313" key="5">
    <source>
        <dbReference type="EMBL" id="KAG2963456.1"/>
    </source>
</evidence>
<gene>
    <name evidence="2" type="ORF">PC113_g18118</name>
    <name evidence="4" type="ORF">PC115_g5207</name>
    <name evidence="3" type="ORF">PC117_g22707</name>
    <name evidence="5" type="ORF">PC118_g20884</name>
    <name evidence="6" type="ORF">PC129_g8239</name>
</gene>
<dbReference type="Proteomes" id="UP000774804">
    <property type="component" value="Unassembled WGS sequence"/>
</dbReference>
<evidence type="ECO:0000313" key="3">
    <source>
        <dbReference type="EMBL" id="KAG2897818.1"/>
    </source>
</evidence>
<name>A0A8T1I9R4_9STRA</name>
<evidence type="ECO:0000313" key="7">
    <source>
        <dbReference type="Proteomes" id="UP000760860"/>
    </source>
</evidence>
<dbReference type="EMBL" id="RCML01001331">
    <property type="protein sequence ID" value="KAG2963456.1"/>
    <property type="molecule type" value="Genomic_DNA"/>
</dbReference>
<dbReference type="EMBL" id="RCMG01000829">
    <property type="protein sequence ID" value="KAG2845747.1"/>
    <property type="molecule type" value="Genomic_DNA"/>
</dbReference>
<evidence type="ECO:0000313" key="4">
    <source>
        <dbReference type="EMBL" id="KAG2934277.1"/>
    </source>
</evidence>
<dbReference type="Proteomes" id="UP000697107">
    <property type="component" value="Unassembled WGS sequence"/>
</dbReference>
<dbReference type="EMBL" id="RCMI01000106">
    <property type="protein sequence ID" value="KAG2934277.1"/>
    <property type="molecule type" value="Genomic_DNA"/>
</dbReference>
<sequence>MTVEEVLSELRRVKVDAQTQGIRAPIVVRYCNQHYSAYVHRNNQSEDTESPGQSEEQQEPAMDLTAEADEPIPEIAREESGL</sequence>
<dbReference type="EMBL" id="RCMV01000237">
    <property type="protein sequence ID" value="KAG3221013.1"/>
    <property type="molecule type" value="Genomic_DNA"/>
</dbReference>
<feature type="region of interest" description="Disordered" evidence="1">
    <location>
        <begin position="39"/>
        <end position="82"/>
    </location>
</feature>
<organism evidence="6 7">
    <name type="scientific">Phytophthora cactorum</name>
    <dbReference type="NCBI Taxonomy" id="29920"/>
    <lineage>
        <taxon>Eukaryota</taxon>
        <taxon>Sar</taxon>
        <taxon>Stramenopiles</taxon>
        <taxon>Oomycota</taxon>
        <taxon>Peronosporomycetes</taxon>
        <taxon>Peronosporales</taxon>
        <taxon>Peronosporaceae</taxon>
        <taxon>Phytophthora</taxon>
    </lineage>
</organism>
<dbReference type="EMBL" id="RCMK01001283">
    <property type="protein sequence ID" value="KAG2897818.1"/>
    <property type="molecule type" value="Genomic_DNA"/>
</dbReference>
<dbReference type="AlphaFoldDB" id="A0A8T1I9R4"/>
<evidence type="ECO:0000313" key="6">
    <source>
        <dbReference type="EMBL" id="KAG3221013.1"/>
    </source>
</evidence>
<dbReference type="Proteomes" id="UP000736787">
    <property type="component" value="Unassembled WGS sequence"/>
</dbReference>
<dbReference type="Proteomes" id="UP000735874">
    <property type="component" value="Unassembled WGS sequence"/>
</dbReference>
<dbReference type="Proteomes" id="UP000760860">
    <property type="component" value="Unassembled WGS sequence"/>
</dbReference>
<accession>A0A8T1I9R4</accession>
<evidence type="ECO:0000256" key="1">
    <source>
        <dbReference type="SAM" id="MobiDB-lite"/>
    </source>
</evidence>
<proteinExistence type="predicted"/>
<comment type="caution">
    <text evidence="6">The sequence shown here is derived from an EMBL/GenBank/DDBJ whole genome shotgun (WGS) entry which is preliminary data.</text>
</comment>
<reference evidence="6" key="1">
    <citation type="submission" date="2018-05" db="EMBL/GenBank/DDBJ databases">
        <title>Effector identification in a new, highly contiguous assembly of the strawberry crown rot pathogen Phytophthora cactorum.</title>
        <authorList>
            <person name="Armitage A.D."/>
            <person name="Nellist C.F."/>
            <person name="Bates H."/>
            <person name="Vickerstaff R.J."/>
            <person name="Harrison R.J."/>
        </authorList>
    </citation>
    <scope>NUCLEOTIDE SEQUENCE</scope>
    <source>
        <strain evidence="2">15-7</strain>
        <strain evidence="4">4032</strain>
        <strain evidence="3">4040</strain>
        <strain evidence="5">P415</strain>
        <strain evidence="6">P421</strain>
    </source>
</reference>
<protein>
    <submittedName>
        <fullName evidence="6">Uncharacterized protein</fullName>
    </submittedName>
</protein>